<feature type="transmembrane region" description="Helical" evidence="1">
    <location>
        <begin position="20"/>
        <end position="44"/>
    </location>
</feature>
<keyword evidence="1" id="KW-1133">Transmembrane helix</keyword>
<dbReference type="EMBL" id="JACJHT010000032">
    <property type="protein sequence ID" value="MBA9043203.1"/>
    <property type="molecule type" value="Genomic_DNA"/>
</dbReference>
<evidence type="ECO:0008006" key="4">
    <source>
        <dbReference type="Google" id="ProtNLM"/>
    </source>
</evidence>
<name>A0A7W3RJ42_PRIAR</name>
<gene>
    <name evidence="2" type="ORF">HNP21_006394</name>
</gene>
<accession>A0A7W3RJ42</accession>
<sequence>MCKPFKYDNIVNYRNHKDGIMSTFSPTGLLLFLIIIGLIGFLAFKVVKRLKKK</sequence>
<comment type="caution">
    <text evidence="2">The sequence shown here is derived from an EMBL/GenBank/DDBJ whole genome shotgun (WGS) entry which is preliminary data.</text>
</comment>
<evidence type="ECO:0000313" key="2">
    <source>
        <dbReference type="EMBL" id="MBA9043203.1"/>
    </source>
</evidence>
<keyword evidence="3" id="KW-1185">Reference proteome</keyword>
<dbReference type="AlphaFoldDB" id="A0A7W3RJ42"/>
<keyword evidence="1" id="KW-0472">Membrane</keyword>
<organism evidence="2 3">
    <name type="scientific">Priestia aryabhattai</name>
    <name type="common">Bacillus aryabhattai</name>
    <dbReference type="NCBI Taxonomy" id="412384"/>
    <lineage>
        <taxon>Bacteria</taxon>
        <taxon>Bacillati</taxon>
        <taxon>Bacillota</taxon>
        <taxon>Bacilli</taxon>
        <taxon>Bacillales</taxon>
        <taxon>Bacillaceae</taxon>
        <taxon>Priestia</taxon>
    </lineage>
</organism>
<keyword evidence="1" id="KW-0812">Transmembrane</keyword>
<reference evidence="2" key="1">
    <citation type="submission" date="2020-08" db="EMBL/GenBank/DDBJ databases">
        <title>Functional genomics of gut bacteria from endangered species of beetles.</title>
        <authorList>
            <person name="Carlos-Shanley C."/>
        </authorList>
    </citation>
    <scope>NUCLEOTIDE SEQUENCE [LARGE SCALE GENOMIC DNA]</scope>
    <source>
        <strain evidence="2">S00060</strain>
    </source>
</reference>
<proteinExistence type="predicted"/>
<dbReference type="Proteomes" id="UP000543174">
    <property type="component" value="Unassembled WGS sequence"/>
</dbReference>
<evidence type="ECO:0000256" key="1">
    <source>
        <dbReference type="SAM" id="Phobius"/>
    </source>
</evidence>
<evidence type="ECO:0000313" key="3">
    <source>
        <dbReference type="Proteomes" id="UP000543174"/>
    </source>
</evidence>
<protein>
    <recommendedName>
        <fullName evidence="4">LPXTG cell wall anchor domain-containing protein</fullName>
    </recommendedName>
</protein>